<dbReference type="EMBL" id="LWDV01000006">
    <property type="protein sequence ID" value="OCL27935.1"/>
    <property type="molecule type" value="Genomic_DNA"/>
</dbReference>
<keyword evidence="1" id="KW-1133">Transmembrane helix</keyword>
<dbReference type="RefSeq" id="WP_068714877.1">
    <property type="nucleotide sequence ID" value="NZ_LWDV01000006.1"/>
</dbReference>
<comment type="caution">
    <text evidence="2">The sequence shown here is derived from an EMBL/GenBank/DDBJ whole genome shotgun (WGS) entry which is preliminary data.</text>
</comment>
<evidence type="ECO:0008006" key="4">
    <source>
        <dbReference type="Google" id="ProtNLM"/>
    </source>
</evidence>
<dbReference type="Proteomes" id="UP000093514">
    <property type="component" value="Unassembled WGS sequence"/>
</dbReference>
<gene>
    <name evidence="2" type="ORF">U472_01665</name>
</gene>
<dbReference type="Pfam" id="PF01976">
    <property type="entry name" value="DUF116"/>
    <property type="match status" value="1"/>
</dbReference>
<dbReference type="PIRSF" id="PIRSF006594">
    <property type="entry name" value="UCP006594"/>
    <property type="match status" value="1"/>
</dbReference>
<keyword evidence="1" id="KW-0472">Membrane</keyword>
<keyword evidence="3" id="KW-1185">Reference proteome</keyword>
<dbReference type="PANTHER" id="PTHR43801:SF1">
    <property type="entry name" value="POLYPRENYL SYNTHETASE"/>
    <property type="match status" value="1"/>
</dbReference>
<keyword evidence="1" id="KW-0812">Transmembrane</keyword>
<organism evidence="2 3">
    <name type="scientific">Orenia metallireducens</name>
    <dbReference type="NCBI Taxonomy" id="1413210"/>
    <lineage>
        <taxon>Bacteria</taxon>
        <taxon>Bacillati</taxon>
        <taxon>Bacillota</taxon>
        <taxon>Clostridia</taxon>
        <taxon>Halanaerobiales</taxon>
        <taxon>Halobacteroidaceae</taxon>
        <taxon>Orenia</taxon>
    </lineage>
</organism>
<reference evidence="2 3" key="2">
    <citation type="submission" date="2016-08" db="EMBL/GenBank/DDBJ databases">
        <title>Orenia metallireducens sp. nov. strain Z6, a Novel Metal-reducing Firmicute from the Deep Subsurface.</title>
        <authorList>
            <person name="Maxim B.I."/>
            <person name="Kenneth K."/>
            <person name="Flynn T.M."/>
            <person name="Oloughlin E.J."/>
            <person name="Locke R.A."/>
            <person name="Weber J.R."/>
            <person name="Egan S.M."/>
            <person name="Mackie R.I."/>
            <person name="Cann I.K."/>
        </authorList>
    </citation>
    <scope>NUCLEOTIDE SEQUENCE [LARGE SCALE GENOMIC DNA]</scope>
    <source>
        <strain evidence="2 3">Z6</strain>
    </source>
</reference>
<dbReference type="InterPro" id="IPR002829">
    <property type="entry name" value="DUF116"/>
</dbReference>
<dbReference type="PANTHER" id="PTHR43801">
    <property type="entry name" value="NUCLEOTIDE-BINDING PROTEIN-RELATED"/>
    <property type="match status" value="1"/>
</dbReference>
<reference evidence="3" key="1">
    <citation type="submission" date="2016-07" db="EMBL/GenBank/DDBJ databases">
        <authorList>
            <person name="Florea S."/>
            <person name="Webb J.S."/>
            <person name="Jaromczyk J."/>
            <person name="Schardl C.L."/>
        </authorList>
    </citation>
    <scope>NUCLEOTIDE SEQUENCE [LARGE SCALE GENOMIC DNA]</scope>
    <source>
        <strain evidence="3">Z6</strain>
    </source>
</reference>
<feature type="transmembrane region" description="Helical" evidence="1">
    <location>
        <begin position="82"/>
        <end position="100"/>
    </location>
</feature>
<feature type="transmembrane region" description="Helical" evidence="1">
    <location>
        <begin position="7"/>
        <end position="29"/>
    </location>
</feature>
<evidence type="ECO:0000313" key="2">
    <source>
        <dbReference type="EMBL" id="OCL27935.1"/>
    </source>
</evidence>
<evidence type="ECO:0000313" key="3">
    <source>
        <dbReference type="Proteomes" id="UP000093514"/>
    </source>
</evidence>
<sequence>MEKSKRLFMGLLLLALAILSIFVGGVWYLNFFGFSLLSKGVLIIISLALSVFALLLILGILGIVLTLRLGQPIKPLIIPTKVVISYFLPIIIHLGGLLGLDKESIQSSFINVSNQLINPSKMKLSPDDIMVLVPHCIQNSECNYRVTSNLNNCKRCGRCQVQDLIEVTEKYGIHLAIATGGTLARKIIKEIRPKAIIAVACERDLSSGIQDIYPMPVIGVVNLRPHGPCINTGVEVEKIEEAIQQLISNK</sequence>
<dbReference type="AlphaFoldDB" id="A0A1C0AC35"/>
<dbReference type="OrthoDB" id="9787348at2"/>
<protein>
    <recommendedName>
        <fullName evidence="4">DUF116 domain-containing protein</fullName>
    </recommendedName>
</protein>
<name>A0A1C0AC35_9FIRM</name>
<accession>A0A1C0AC35</accession>
<proteinExistence type="predicted"/>
<evidence type="ECO:0000256" key="1">
    <source>
        <dbReference type="SAM" id="Phobius"/>
    </source>
</evidence>
<feature type="transmembrane region" description="Helical" evidence="1">
    <location>
        <begin position="41"/>
        <end position="70"/>
    </location>
</feature>